<proteinExistence type="predicted"/>
<evidence type="ECO:0000313" key="4">
    <source>
        <dbReference type="Proteomes" id="UP000316304"/>
    </source>
</evidence>
<keyword evidence="1" id="KW-0732">Signal</keyword>
<dbReference type="Proteomes" id="UP000316304">
    <property type="component" value="Unassembled WGS sequence"/>
</dbReference>
<accession>A0A5C6C806</accession>
<evidence type="ECO:0000313" key="3">
    <source>
        <dbReference type="EMBL" id="TWU20298.1"/>
    </source>
</evidence>
<feature type="domain" description="DUF1559" evidence="2">
    <location>
        <begin position="38"/>
        <end position="166"/>
    </location>
</feature>
<evidence type="ECO:0000256" key="1">
    <source>
        <dbReference type="SAM" id="SignalP"/>
    </source>
</evidence>
<feature type="chain" id="PRO_5023058830" description="DUF1559 domain-containing protein" evidence="1">
    <location>
        <begin position="22"/>
        <end position="253"/>
    </location>
</feature>
<dbReference type="Pfam" id="PF07596">
    <property type="entry name" value="SBP_bac_10"/>
    <property type="match status" value="1"/>
</dbReference>
<dbReference type="EMBL" id="SJPT01000009">
    <property type="protein sequence ID" value="TWU20298.1"/>
    <property type="molecule type" value="Genomic_DNA"/>
</dbReference>
<keyword evidence="4" id="KW-1185">Reference proteome</keyword>
<comment type="caution">
    <text evidence="3">The sequence shown here is derived from an EMBL/GenBank/DDBJ whole genome shotgun (WGS) entry which is preliminary data.</text>
</comment>
<reference evidence="3 4" key="1">
    <citation type="submission" date="2019-02" db="EMBL/GenBank/DDBJ databases">
        <title>Deep-cultivation of Planctomycetes and their phenomic and genomic characterization uncovers novel biology.</title>
        <authorList>
            <person name="Wiegand S."/>
            <person name="Jogler M."/>
            <person name="Boedeker C."/>
            <person name="Pinto D."/>
            <person name="Vollmers J."/>
            <person name="Rivas-Marin E."/>
            <person name="Kohn T."/>
            <person name="Peeters S.H."/>
            <person name="Heuer A."/>
            <person name="Rast P."/>
            <person name="Oberbeckmann S."/>
            <person name="Bunk B."/>
            <person name="Jeske O."/>
            <person name="Meyerdierks A."/>
            <person name="Storesund J.E."/>
            <person name="Kallscheuer N."/>
            <person name="Luecker S."/>
            <person name="Lage O.M."/>
            <person name="Pohl T."/>
            <person name="Merkel B.J."/>
            <person name="Hornburger P."/>
            <person name="Mueller R.-W."/>
            <person name="Bruemmer F."/>
            <person name="Labrenz M."/>
            <person name="Spormann A.M."/>
            <person name="Op Den Camp H."/>
            <person name="Overmann J."/>
            <person name="Amann R."/>
            <person name="Jetten M.S.M."/>
            <person name="Mascher T."/>
            <person name="Medema M.H."/>
            <person name="Devos D.P."/>
            <person name="Kaster A.-K."/>
            <person name="Ovreas L."/>
            <person name="Rohde M."/>
            <person name="Galperin M.Y."/>
            <person name="Jogler C."/>
        </authorList>
    </citation>
    <scope>NUCLEOTIDE SEQUENCE [LARGE SCALE GENOMIC DNA]</scope>
    <source>
        <strain evidence="3 4">Pla52o</strain>
    </source>
</reference>
<protein>
    <recommendedName>
        <fullName evidence="2">DUF1559 domain-containing protein</fullName>
    </recommendedName>
</protein>
<evidence type="ECO:0000259" key="2">
    <source>
        <dbReference type="Pfam" id="PF07596"/>
    </source>
</evidence>
<dbReference type="AlphaFoldDB" id="A0A5C6C806"/>
<organism evidence="3 4">
    <name type="scientific">Novipirellula galeiformis</name>
    <dbReference type="NCBI Taxonomy" id="2528004"/>
    <lineage>
        <taxon>Bacteria</taxon>
        <taxon>Pseudomonadati</taxon>
        <taxon>Planctomycetota</taxon>
        <taxon>Planctomycetia</taxon>
        <taxon>Pirellulales</taxon>
        <taxon>Pirellulaceae</taxon>
        <taxon>Novipirellula</taxon>
    </lineage>
</organism>
<gene>
    <name evidence="3" type="ORF">Pla52o_48170</name>
</gene>
<sequence length="253" mass="27836" precursor="true">MQYRVIAFAFALLSVTSLAFSDDPDPAKQAKHPAGFTNLQRLGIAMHGYHDIFGRFPPAVLYAPDGKTKYSWRVELLPVLKHYVDGIDNDALNANTTREQYAALIKACGYDIDQPWDSEPNREILNAMPAVYRHPSDAPESNHSAFYAIVGSGTAFDPNVTSTYTDIRAWPGTTLMLAESRSREPWTKPIDIAYSADTVIPRFGGFSSNGFMTVSCDGGVHFVSDAVSPADLRSYITKDQSDRFSIPGIPAAY</sequence>
<name>A0A5C6C806_9BACT</name>
<dbReference type="InterPro" id="IPR011453">
    <property type="entry name" value="DUF1559"/>
</dbReference>
<feature type="signal peptide" evidence="1">
    <location>
        <begin position="1"/>
        <end position="21"/>
    </location>
</feature>
<dbReference type="PANTHER" id="PTHR30093:SF2">
    <property type="entry name" value="TYPE II SECRETION SYSTEM PROTEIN H"/>
    <property type="match status" value="1"/>
</dbReference>
<dbReference type="PANTHER" id="PTHR30093">
    <property type="entry name" value="GENERAL SECRETION PATHWAY PROTEIN G"/>
    <property type="match status" value="1"/>
</dbReference>